<keyword evidence="10" id="KW-0805">Transcription regulation</keyword>
<organism evidence="15 16">
    <name type="scientific">Venenivibrio stagnispumantis</name>
    <dbReference type="NCBI Taxonomy" id="407998"/>
    <lineage>
        <taxon>Bacteria</taxon>
        <taxon>Pseudomonadati</taxon>
        <taxon>Aquificota</taxon>
        <taxon>Aquificia</taxon>
        <taxon>Aquificales</taxon>
        <taxon>Hydrogenothermaceae</taxon>
        <taxon>Venenivibrio</taxon>
    </lineage>
</organism>
<feature type="binding site" evidence="13">
    <location>
        <position position="134"/>
    </location>
    <ligand>
        <name>Zn(2+)</name>
        <dbReference type="ChEBI" id="CHEBI:29105"/>
    </ligand>
</feature>
<evidence type="ECO:0000256" key="7">
    <source>
        <dbReference type="ARBA" id="ARBA00022723"/>
    </source>
</evidence>
<dbReference type="AlphaFoldDB" id="A0AA46ADG4"/>
<comment type="cofactor">
    <cofactor evidence="14">
        <name>Mn(2+)</name>
        <dbReference type="ChEBI" id="CHEBI:29035"/>
    </cofactor>
    <cofactor evidence="14">
        <name>Fe(2+)</name>
        <dbReference type="ChEBI" id="CHEBI:29033"/>
    </cofactor>
    <text evidence="14">Binds 1 Mn(2+) or Fe(2+) ion per subunit.</text>
</comment>
<dbReference type="PANTHER" id="PTHR33202">
    <property type="entry name" value="ZINC UPTAKE REGULATION PROTEIN"/>
    <property type="match status" value="1"/>
</dbReference>
<keyword evidence="7 13" id="KW-0479">Metal-binding</keyword>
<evidence type="ECO:0000256" key="8">
    <source>
        <dbReference type="ARBA" id="ARBA00022833"/>
    </source>
</evidence>
<evidence type="ECO:0000256" key="3">
    <source>
        <dbReference type="ARBA" id="ARBA00011738"/>
    </source>
</evidence>
<dbReference type="GO" id="GO:1900376">
    <property type="term" value="P:regulation of secondary metabolite biosynthetic process"/>
    <property type="evidence" value="ECO:0007669"/>
    <property type="project" value="TreeGrafter"/>
</dbReference>
<dbReference type="Gene3D" id="1.10.10.10">
    <property type="entry name" value="Winged helix-like DNA-binding domain superfamily/Winged helix DNA-binding domain"/>
    <property type="match status" value="1"/>
</dbReference>
<dbReference type="Pfam" id="PF01475">
    <property type="entry name" value="FUR"/>
    <property type="match status" value="1"/>
</dbReference>
<keyword evidence="12" id="KW-0804">Transcription</keyword>
<sequence length="142" mass="16812">MKLKQIEESLSSKGFKITKQRKQILDFILKTKGHFEIEDIVYKMKKKNKNVSRATIYRTIGLLKELGFVEEVIKYDNKTIYEIAGKGHHDHLICIKCGKIIEFEDKNIEKLQNKICKKYNFKPIYHRLEIFGICEECQKGEK</sequence>
<dbReference type="GO" id="GO:0003700">
    <property type="term" value="F:DNA-binding transcription factor activity"/>
    <property type="evidence" value="ECO:0007669"/>
    <property type="project" value="InterPro"/>
</dbReference>
<dbReference type="Gene3D" id="3.30.1490.190">
    <property type="match status" value="1"/>
</dbReference>
<evidence type="ECO:0000256" key="14">
    <source>
        <dbReference type="PIRSR" id="PIRSR602481-2"/>
    </source>
</evidence>
<evidence type="ECO:0000256" key="13">
    <source>
        <dbReference type="PIRSR" id="PIRSR602481-1"/>
    </source>
</evidence>
<name>A0AA46ADG4_9AQUI</name>
<evidence type="ECO:0000256" key="5">
    <source>
        <dbReference type="ARBA" id="ARBA00022490"/>
    </source>
</evidence>
<dbReference type="GO" id="GO:0008270">
    <property type="term" value="F:zinc ion binding"/>
    <property type="evidence" value="ECO:0007669"/>
    <property type="project" value="TreeGrafter"/>
</dbReference>
<feature type="binding site" evidence="14">
    <location>
        <position position="126"/>
    </location>
    <ligand>
        <name>Fe cation</name>
        <dbReference type="ChEBI" id="CHEBI:24875"/>
    </ligand>
</feature>
<dbReference type="Proteomes" id="UP001157947">
    <property type="component" value="Unassembled WGS sequence"/>
</dbReference>
<dbReference type="RefSeq" id="WP_265133913.1">
    <property type="nucleotide sequence ID" value="NZ_FXTX01000003.1"/>
</dbReference>
<protein>
    <recommendedName>
        <fullName evidence="4">Ferric uptake regulation protein</fullName>
    </recommendedName>
</protein>
<comment type="caution">
    <text evidence="15">The sequence shown here is derived from an EMBL/GenBank/DDBJ whole genome shotgun (WGS) entry which is preliminary data.</text>
</comment>
<evidence type="ECO:0000256" key="1">
    <source>
        <dbReference type="ARBA" id="ARBA00004496"/>
    </source>
</evidence>
<keyword evidence="16" id="KW-1185">Reference proteome</keyword>
<dbReference type="GO" id="GO:0000976">
    <property type="term" value="F:transcription cis-regulatory region binding"/>
    <property type="evidence" value="ECO:0007669"/>
    <property type="project" value="TreeGrafter"/>
</dbReference>
<dbReference type="EMBL" id="FXTX01000003">
    <property type="protein sequence ID" value="SMP04699.1"/>
    <property type="molecule type" value="Genomic_DNA"/>
</dbReference>
<dbReference type="FunFam" id="3.30.1490.190:FF:000001">
    <property type="entry name" value="Ferric uptake regulation protein"/>
    <property type="match status" value="1"/>
</dbReference>
<keyword evidence="5" id="KW-0963">Cytoplasm</keyword>
<evidence type="ECO:0000313" key="16">
    <source>
        <dbReference type="Proteomes" id="UP001157947"/>
    </source>
</evidence>
<feature type="binding site" evidence="13">
    <location>
        <position position="137"/>
    </location>
    <ligand>
        <name>Zn(2+)</name>
        <dbReference type="ChEBI" id="CHEBI:29105"/>
    </ligand>
</feature>
<dbReference type="GO" id="GO:0045892">
    <property type="term" value="P:negative regulation of DNA-templated transcription"/>
    <property type="evidence" value="ECO:0007669"/>
    <property type="project" value="TreeGrafter"/>
</dbReference>
<keyword evidence="6" id="KW-0678">Repressor</keyword>
<dbReference type="InterPro" id="IPR002481">
    <property type="entry name" value="FUR"/>
</dbReference>
<evidence type="ECO:0000256" key="11">
    <source>
        <dbReference type="ARBA" id="ARBA00023125"/>
    </source>
</evidence>
<dbReference type="CDD" id="cd07153">
    <property type="entry name" value="Fur_like"/>
    <property type="match status" value="1"/>
</dbReference>
<proteinExistence type="inferred from homology"/>
<evidence type="ECO:0000256" key="4">
    <source>
        <dbReference type="ARBA" id="ARBA00020910"/>
    </source>
</evidence>
<evidence type="ECO:0000256" key="6">
    <source>
        <dbReference type="ARBA" id="ARBA00022491"/>
    </source>
</evidence>
<keyword evidence="9 14" id="KW-0408">Iron</keyword>
<dbReference type="InterPro" id="IPR043135">
    <property type="entry name" value="Fur_C"/>
</dbReference>
<feature type="binding site" evidence="13">
    <location>
        <position position="94"/>
    </location>
    <ligand>
        <name>Zn(2+)</name>
        <dbReference type="ChEBI" id="CHEBI:29105"/>
    </ligand>
</feature>
<feature type="binding site" evidence="13">
    <location>
        <position position="97"/>
    </location>
    <ligand>
        <name>Zn(2+)</name>
        <dbReference type="ChEBI" id="CHEBI:29105"/>
    </ligand>
</feature>
<keyword evidence="11" id="KW-0238">DNA-binding</keyword>
<dbReference type="PANTHER" id="PTHR33202:SF2">
    <property type="entry name" value="FERRIC UPTAKE REGULATION PROTEIN"/>
    <property type="match status" value="1"/>
</dbReference>
<feature type="binding site" evidence="14">
    <location>
        <position position="88"/>
    </location>
    <ligand>
        <name>Fe cation</name>
        <dbReference type="ChEBI" id="CHEBI:24875"/>
    </ligand>
</feature>
<gene>
    <name evidence="15" type="ORF">SAMN06264868_10329</name>
</gene>
<keyword evidence="8 13" id="KW-0862">Zinc</keyword>
<dbReference type="GO" id="GO:0005829">
    <property type="term" value="C:cytosol"/>
    <property type="evidence" value="ECO:0007669"/>
    <property type="project" value="TreeGrafter"/>
</dbReference>
<comment type="cofactor">
    <cofactor evidence="13">
        <name>Zn(2+)</name>
        <dbReference type="ChEBI" id="CHEBI:29105"/>
    </cofactor>
    <text evidence="13">Binds 1 zinc ion per subunit.</text>
</comment>
<reference evidence="15" key="1">
    <citation type="submission" date="2017-05" db="EMBL/GenBank/DDBJ databases">
        <authorList>
            <person name="Varghese N."/>
            <person name="Submissions S."/>
        </authorList>
    </citation>
    <scope>NUCLEOTIDE SEQUENCE</scope>
    <source>
        <strain evidence="15">DSM 18763</strain>
    </source>
</reference>
<evidence type="ECO:0000256" key="10">
    <source>
        <dbReference type="ARBA" id="ARBA00023015"/>
    </source>
</evidence>
<evidence type="ECO:0000256" key="12">
    <source>
        <dbReference type="ARBA" id="ARBA00023163"/>
    </source>
</evidence>
<dbReference type="InterPro" id="IPR036388">
    <property type="entry name" value="WH-like_DNA-bd_sf"/>
</dbReference>
<evidence type="ECO:0000313" key="15">
    <source>
        <dbReference type="EMBL" id="SMP04699.1"/>
    </source>
</evidence>
<dbReference type="InterPro" id="IPR036390">
    <property type="entry name" value="WH_DNA-bd_sf"/>
</dbReference>
<comment type="subunit">
    <text evidence="3">Homodimer.</text>
</comment>
<comment type="subcellular location">
    <subcellularLocation>
        <location evidence="1">Cytoplasm</location>
    </subcellularLocation>
</comment>
<comment type="similarity">
    <text evidence="2">Belongs to the Fur family.</text>
</comment>
<dbReference type="SUPFAM" id="SSF46785">
    <property type="entry name" value="Winged helix' DNA-binding domain"/>
    <property type="match status" value="1"/>
</dbReference>
<evidence type="ECO:0000256" key="2">
    <source>
        <dbReference type="ARBA" id="ARBA00007957"/>
    </source>
</evidence>
<accession>A0AA46ADG4</accession>
<evidence type="ECO:0000256" key="9">
    <source>
        <dbReference type="ARBA" id="ARBA00023004"/>
    </source>
</evidence>
<feature type="binding site" evidence="14">
    <location>
        <position position="90"/>
    </location>
    <ligand>
        <name>Fe cation</name>
        <dbReference type="ChEBI" id="CHEBI:24875"/>
    </ligand>
</feature>
<feature type="binding site" evidence="14">
    <location>
        <position position="109"/>
    </location>
    <ligand>
        <name>Fe cation</name>
        <dbReference type="ChEBI" id="CHEBI:24875"/>
    </ligand>
</feature>